<protein>
    <submittedName>
        <fullName evidence="2">Uncharacterized protein</fullName>
    </submittedName>
</protein>
<evidence type="ECO:0000313" key="2">
    <source>
        <dbReference type="EMBL" id="CAD5225335.1"/>
    </source>
</evidence>
<feature type="compositionally biased region" description="Polar residues" evidence="1">
    <location>
        <begin position="57"/>
        <end position="82"/>
    </location>
</feature>
<feature type="compositionally biased region" description="Basic and acidic residues" evidence="1">
    <location>
        <begin position="27"/>
        <end position="39"/>
    </location>
</feature>
<name>A0A811LE52_9BILA</name>
<dbReference type="Proteomes" id="UP000614601">
    <property type="component" value="Unassembled WGS sequence"/>
</dbReference>
<reference evidence="2" key="1">
    <citation type="submission" date="2020-09" db="EMBL/GenBank/DDBJ databases">
        <authorList>
            <person name="Kikuchi T."/>
        </authorList>
    </citation>
    <scope>NUCLEOTIDE SEQUENCE</scope>
    <source>
        <strain evidence="2">SH1</strain>
    </source>
</reference>
<dbReference type="EMBL" id="CAJFDH010000005">
    <property type="protein sequence ID" value="CAD5225335.1"/>
    <property type="molecule type" value="Genomic_DNA"/>
</dbReference>
<accession>A0A811LE52</accession>
<keyword evidence="3" id="KW-1185">Reference proteome</keyword>
<comment type="caution">
    <text evidence="2">The sequence shown here is derived from an EMBL/GenBank/DDBJ whole genome shotgun (WGS) entry which is preliminary data.</text>
</comment>
<feature type="region of interest" description="Disordered" evidence="1">
    <location>
        <begin position="27"/>
        <end position="82"/>
    </location>
</feature>
<proteinExistence type="predicted"/>
<dbReference type="AlphaFoldDB" id="A0A811LE52"/>
<dbReference type="Proteomes" id="UP000783686">
    <property type="component" value="Unassembled WGS sequence"/>
</dbReference>
<evidence type="ECO:0000256" key="1">
    <source>
        <dbReference type="SAM" id="MobiDB-lite"/>
    </source>
</evidence>
<sequence length="82" mass="9023">MTFDEDYKNTYGCKAYTQVCDKSSKSFHSDQRNVTKTESESGVVDSKSGRCGGWMSATDTPRVSSTKCPPGNEKTNGNGERR</sequence>
<evidence type="ECO:0000313" key="3">
    <source>
        <dbReference type="Proteomes" id="UP000614601"/>
    </source>
</evidence>
<dbReference type="EMBL" id="CAJFCW020000005">
    <property type="protein sequence ID" value="CAG9120732.1"/>
    <property type="molecule type" value="Genomic_DNA"/>
</dbReference>
<organism evidence="2 3">
    <name type="scientific">Bursaphelenchus okinawaensis</name>
    <dbReference type="NCBI Taxonomy" id="465554"/>
    <lineage>
        <taxon>Eukaryota</taxon>
        <taxon>Metazoa</taxon>
        <taxon>Ecdysozoa</taxon>
        <taxon>Nematoda</taxon>
        <taxon>Chromadorea</taxon>
        <taxon>Rhabditida</taxon>
        <taxon>Tylenchina</taxon>
        <taxon>Tylenchomorpha</taxon>
        <taxon>Aphelenchoidea</taxon>
        <taxon>Aphelenchoididae</taxon>
        <taxon>Bursaphelenchus</taxon>
    </lineage>
</organism>
<gene>
    <name evidence="2" type="ORF">BOKJ2_LOCUS11527</name>
</gene>